<dbReference type="OrthoDB" id="24153at2"/>
<reference evidence="10" key="1">
    <citation type="submission" date="2015-07" db="EMBL/GenBank/DDBJ databases">
        <title>Draft genome sequence of the purine-degrading Gottschalkia purinilyticum DSM 1384 (formerly Clostridium purinilyticum).</title>
        <authorList>
            <person name="Poehlein A."/>
            <person name="Schiel-Bengelsdorf B."/>
            <person name="Bengelsdorf F.R."/>
            <person name="Daniel R."/>
            <person name="Duerre P."/>
        </authorList>
    </citation>
    <scope>NUCLEOTIDE SEQUENCE [LARGE SCALE GENOMIC DNA]</scope>
    <source>
        <strain evidence="10">DSM 1384</strain>
    </source>
</reference>
<evidence type="ECO:0000256" key="3">
    <source>
        <dbReference type="ARBA" id="ARBA00022475"/>
    </source>
</evidence>
<organism evidence="9 10">
    <name type="scientific">Gottschalkia purinilytica</name>
    <name type="common">Clostridium purinilyticum</name>
    <dbReference type="NCBI Taxonomy" id="1503"/>
    <lineage>
        <taxon>Bacteria</taxon>
        <taxon>Bacillati</taxon>
        <taxon>Bacillota</taxon>
        <taxon>Tissierellia</taxon>
        <taxon>Tissierellales</taxon>
        <taxon>Gottschalkiaceae</taxon>
        <taxon>Gottschalkia</taxon>
    </lineage>
</organism>
<feature type="transmembrane region" description="Helical" evidence="7">
    <location>
        <begin position="129"/>
        <end position="154"/>
    </location>
</feature>
<dbReference type="Gene3D" id="1.10.3720.10">
    <property type="entry name" value="MetI-like"/>
    <property type="match status" value="1"/>
</dbReference>
<dbReference type="PANTHER" id="PTHR43163:SF6">
    <property type="entry name" value="DIPEPTIDE TRANSPORT SYSTEM PERMEASE PROTEIN DPPB-RELATED"/>
    <property type="match status" value="1"/>
</dbReference>
<feature type="transmembrane region" description="Helical" evidence="7">
    <location>
        <begin position="169"/>
        <end position="188"/>
    </location>
</feature>
<keyword evidence="3" id="KW-1003">Cell membrane</keyword>
<dbReference type="Proteomes" id="UP000037267">
    <property type="component" value="Unassembled WGS sequence"/>
</dbReference>
<evidence type="ECO:0000259" key="8">
    <source>
        <dbReference type="PROSITE" id="PS50928"/>
    </source>
</evidence>
<sequence>MLKYTLKRGVIAVLTVWVIITITFFLMHSIPGDPFTDGKKIPPQIMKNLEAKYGLDKPLIVQYGTYMKNLLKGDLGDSMKYENRSVGNILSEGFPVSAKLGLLAATLGVVVGVSCGVIASLNRGKLPDYLVIITAVIGVSVPNFVFAALFQYWFGAYLKWFPVGRWGTLSHYVLPVVALGLSMTAYIARMMRTSMLDVLGQDYVKTAKAKGLSKGSIIFKHTIRNAILPVITILGVMIASVLIGSFVVENIFIIPGIGKHYVQSIQQNDYTLILGTTTFYATILVFMMYIIDLLYGLVDPRIRLDQ</sequence>
<keyword evidence="2 7" id="KW-0813">Transport</keyword>
<evidence type="ECO:0000256" key="1">
    <source>
        <dbReference type="ARBA" id="ARBA00004651"/>
    </source>
</evidence>
<keyword evidence="5 7" id="KW-1133">Transmembrane helix</keyword>
<dbReference type="PROSITE" id="PS50928">
    <property type="entry name" value="ABC_TM1"/>
    <property type="match status" value="1"/>
</dbReference>
<feature type="transmembrane region" description="Helical" evidence="7">
    <location>
        <begin position="9"/>
        <end position="30"/>
    </location>
</feature>
<feature type="transmembrane region" description="Helical" evidence="7">
    <location>
        <begin position="226"/>
        <end position="248"/>
    </location>
</feature>
<evidence type="ECO:0000256" key="7">
    <source>
        <dbReference type="RuleBase" id="RU363032"/>
    </source>
</evidence>
<dbReference type="EMBL" id="LGSS01000020">
    <property type="protein sequence ID" value="KNF07242.1"/>
    <property type="molecule type" value="Genomic_DNA"/>
</dbReference>
<evidence type="ECO:0000313" key="9">
    <source>
        <dbReference type="EMBL" id="KNF07242.1"/>
    </source>
</evidence>
<evidence type="ECO:0000256" key="2">
    <source>
        <dbReference type="ARBA" id="ARBA00022448"/>
    </source>
</evidence>
<dbReference type="Pfam" id="PF19300">
    <property type="entry name" value="BPD_transp_1_N"/>
    <property type="match status" value="1"/>
</dbReference>
<proteinExistence type="inferred from homology"/>
<dbReference type="AlphaFoldDB" id="A0A0L0W6Z2"/>
<evidence type="ECO:0000313" key="10">
    <source>
        <dbReference type="Proteomes" id="UP000037267"/>
    </source>
</evidence>
<keyword evidence="6 7" id="KW-0472">Membrane</keyword>
<dbReference type="CDD" id="cd06261">
    <property type="entry name" value="TM_PBP2"/>
    <property type="match status" value="1"/>
</dbReference>
<dbReference type="STRING" id="1503.CLPU_20c00180"/>
<name>A0A0L0W6Z2_GOTPU</name>
<dbReference type="PANTHER" id="PTHR43163">
    <property type="entry name" value="DIPEPTIDE TRANSPORT SYSTEM PERMEASE PROTEIN DPPB-RELATED"/>
    <property type="match status" value="1"/>
</dbReference>
<feature type="transmembrane region" description="Helical" evidence="7">
    <location>
        <begin position="279"/>
        <end position="298"/>
    </location>
</feature>
<keyword evidence="4 7" id="KW-0812">Transmembrane</keyword>
<dbReference type="PATRIC" id="fig|1503.3.peg.1278"/>
<evidence type="ECO:0000256" key="6">
    <source>
        <dbReference type="ARBA" id="ARBA00023136"/>
    </source>
</evidence>
<accession>A0A0L0W6Z2</accession>
<comment type="caution">
    <text evidence="9">The sequence shown here is derived from an EMBL/GenBank/DDBJ whole genome shotgun (WGS) entry which is preliminary data.</text>
</comment>
<comment type="similarity">
    <text evidence="7">Belongs to the binding-protein-dependent transport system permease family.</text>
</comment>
<comment type="subcellular location">
    <subcellularLocation>
        <location evidence="1 7">Cell membrane</location>
        <topology evidence="1 7">Multi-pass membrane protein</topology>
    </subcellularLocation>
</comment>
<evidence type="ECO:0000256" key="5">
    <source>
        <dbReference type="ARBA" id="ARBA00022989"/>
    </source>
</evidence>
<dbReference type="InterPro" id="IPR035906">
    <property type="entry name" value="MetI-like_sf"/>
</dbReference>
<dbReference type="GO" id="GO:0055085">
    <property type="term" value="P:transmembrane transport"/>
    <property type="evidence" value="ECO:0007669"/>
    <property type="project" value="InterPro"/>
</dbReference>
<dbReference type="SUPFAM" id="SSF161098">
    <property type="entry name" value="MetI-like"/>
    <property type="match status" value="1"/>
</dbReference>
<dbReference type="GO" id="GO:0005886">
    <property type="term" value="C:plasma membrane"/>
    <property type="evidence" value="ECO:0007669"/>
    <property type="project" value="UniProtKB-SubCell"/>
</dbReference>
<protein>
    <submittedName>
        <fullName evidence="9">ABC-type dipeptide/oligopeptide/nickel transport system, permease component</fullName>
    </submittedName>
</protein>
<gene>
    <name evidence="9" type="ORF">CLPU_20c00180</name>
</gene>
<keyword evidence="10" id="KW-1185">Reference proteome</keyword>
<dbReference type="Pfam" id="PF00528">
    <property type="entry name" value="BPD_transp_1"/>
    <property type="match status" value="1"/>
</dbReference>
<dbReference type="InterPro" id="IPR000515">
    <property type="entry name" value="MetI-like"/>
</dbReference>
<dbReference type="RefSeq" id="WP_050378584.1">
    <property type="nucleotide sequence ID" value="NZ_LGSS01000020.1"/>
</dbReference>
<feature type="domain" description="ABC transmembrane type-1" evidence="8">
    <location>
        <begin position="94"/>
        <end position="295"/>
    </location>
</feature>
<dbReference type="InterPro" id="IPR045621">
    <property type="entry name" value="BPD_transp_1_N"/>
</dbReference>
<feature type="transmembrane region" description="Helical" evidence="7">
    <location>
        <begin position="100"/>
        <end position="122"/>
    </location>
</feature>
<evidence type="ECO:0000256" key="4">
    <source>
        <dbReference type="ARBA" id="ARBA00022692"/>
    </source>
</evidence>